<dbReference type="InterPro" id="IPR001810">
    <property type="entry name" value="F-box_dom"/>
</dbReference>
<dbReference type="Gene3D" id="6.10.140.2040">
    <property type="match status" value="1"/>
</dbReference>
<proteinExistence type="predicted"/>
<comment type="caution">
    <text evidence="2">The sequence shown here is derived from an EMBL/GenBank/DDBJ whole genome shotgun (WGS) entry which is preliminary data.</text>
</comment>
<dbReference type="SUPFAM" id="SSF81383">
    <property type="entry name" value="F-box domain"/>
    <property type="match status" value="1"/>
</dbReference>
<dbReference type="PROSITE" id="PS50181">
    <property type="entry name" value="FBOX"/>
    <property type="match status" value="1"/>
</dbReference>
<dbReference type="Pfam" id="PF12937">
    <property type="entry name" value="F-box-like"/>
    <property type="match status" value="1"/>
</dbReference>
<dbReference type="SMART" id="SM00256">
    <property type="entry name" value="FBOX"/>
    <property type="match status" value="1"/>
</dbReference>
<gene>
    <name evidence="2" type="ORF">SEPCBS57363_003474</name>
</gene>
<protein>
    <recommendedName>
        <fullName evidence="1">F-box domain-containing protein</fullName>
    </recommendedName>
</protein>
<dbReference type="Proteomes" id="UP001642501">
    <property type="component" value="Unassembled WGS sequence"/>
</dbReference>
<feature type="domain" description="F-box" evidence="1">
    <location>
        <begin position="1"/>
        <end position="46"/>
    </location>
</feature>
<reference evidence="2 3" key="1">
    <citation type="submission" date="2024-01" db="EMBL/GenBank/DDBJ databases">
        <authorList>
            <person name="Allen C."/>
            <person name="Tagirdzhanova G."/>
        </authorList>
    </citation>
    <scope>NUCLEOTIDE SEQUENCE [LARGE SCALE GENOMIC DNA]</scope>
    <source>
        <strain evidence="2 3">CBS 573.63</strain>
    </source>
</reference>
<evidence type="ECO:0000313" key="2">
    <source>
        <dbReference type="EMBL" id="CAK7269188.1"/>
    </source>
</evidence>
<dbReference type="InterPro" id="IPR036047">
    <property type="entry name" value="F-box-like_dom_sf"/>
</dbReference>
<accession>A0ABP0DNF3</accession>
<dbReference type="EMBL" id="CAWUOM010000055">
    <property type="protein sequence ID" value="CAK7269188.1"/>
    <property type="molecule type" value="Genomic_DNA"/>
</dbReference>
<dbReference type="Gene3D" id="1.20.1280.50">
    <property type="match status" value="1"/>
</dbReference>
<evidence type="ECO:0000259" key="1">
    <source>
        <dbReference type="PROSITE" id="PS50181"/>
    </source>
</evidence>
<evidence type="ECO:0000313" key="3">
    <source>
        <dbReference type="Proteomes" id="UP001642501"/>
    </source>
</evidence>
<keyword evidence="3" id="KW-1185">Reference proteome</keyword>
<dbReference type="CDD" id="cd09917">
    <property type="entry name" value="F-box_SF"/>
    <property type="match status" value="1"/>
</dbReference>
<organism evidence="2 3">
    <name type="scientific">Sporothrix epigloea</name>
    <dbReference type="NCBI Taxonomy" id="1892477"/>
    <lineage>
        <taxon>Eukaryota</taxon>
        <taxon>Fungi</taxon>
        <taxon>Dikarya</taxon>
        <taxon>Ascomycota</taxon>
        <taxon>Pezizomycotina</taxon>
        <taxon>Sordariomycetes</taxon>
        <taxon>Sordariomycetidae</taxon>
        <taxon>Ophiostomatales</taxon>
        <taxon>Ophiostomataceae</taxon>
        <taxon>Sporothrix</taxon>
    </lineage>
</organism>
<sequence>MDHLPNEVLLHILGYLDVDDLLATSRASHHLRCLAVAPILHTLRRRQIRAALPPLLASPMRPSLSDLIHRHIFLTSTTVVSRKLTRSLVSIRLSRRLAARPSVHVLVERCVLPPECAPGIGHVAPALAARTRAVEREKLKDGLRRWMGSVWLREADRRSERIRKSDEKLGVGKVWRLRKFWERVSHSNGNVNEV</sequence>
<name>A0ABP0DNF3_9PEZI</name>